<dbReference type="SUPFAM" id="SSF57701">
    <property type="entry name" value="Zn2/Cys6 DNA-binding domain"/>
    <property type="match status" value="1"/>
</dbReference>
<dbReference type="EMBL" id="LFIV01000077">
    <property type="protein sequence ID" value="KZL71195.1"/>
    <property type="molecule type" value="Genomic_DNA"/>
</dbReference>
<evidence type="ECO:0000256" key="1">
    <source>
        <dbReference type="ARBA" id="ARBA00023242"/>
    </source>
</evidence>
<gene>
    <name evidence="4" type="ORF">CT0861_13268</name>
</gene>
<dbReference type="CDD" id="cd00067">
    <property type="entry name" value="GAL4"/>
    <property type="match status" value="1"/>
</dbReference>
<dbReference type="Pfam" id="PF00172">
    <property type="entry name" value="Zn_clus"/>
    <property type="match status" value="1"/>
</dbReference>
<dbReference type="SMART" id="SM00066">
    <property type="entry name" value="GAL4"/>
    <property type="match status" value="1"/>
</dbReference>
<protein>
    <submittedName>
        <fullName evidence="4">C6 finger domain-containing protein</fullName>
    </submittedName>
</protein>
<dbReference type="GO" id="GO:0000981">
    <property type="term" value="F:DNA-binding transcription factor activity, RNA polymerase II-specific"/>
    <property type="evidence" value="ECO:0007669"/>
    <property type="project" value="InterPro"/>
</dbReference>
<dbReference type="STRING" id="708197.A0A166STV0"/>
<comment type="caution">
    <text evidence="4">The sequence shown here is derived from an EMBL/GenBank/DDBJ whole genome shotgun (WGS) entry which is preliminary data.</text>
</comment>
<dbReference type="GO" id="GO:0008270">
    <property type="term" value="F:zinc ion binding"/>
    <property type="evidence" value="ECO:0007669"/>
    <property type="project" value="InterPro"/>
</dbReference>
<dbReference type="GO" id="GO:0045944">
    <property type="term" value="P:positive regulation of transcription by RNA polymerase II"/>
    <property type="evidence" value="ECO:0007669"/>
    <property type="project" value="TreeGrafter"/>
</dbReference>
<proteinExistence type="predicted"/>
<dbReference type="AlphaFoldDB" id="A0A166STV0"/>
<feature type="compositionally biased region" description="Polar residues" evidence="2">
    <location>
        <begin position="94"/>
        <end position="105"/>
    </location>
</feature>
<keyword evidence="5" id="KW-1185">Reference proteome</keyword>
<dbReference type="Gene3D" id="4.10.240.10">
    <property type="entry name" value="Zn(2)-C6 fungal-type DNA-binding domain"/>
    <property type="match status" value="1"/>
</dbReference>
<dbReference type="GO" id="GO:0005634">
    <property type="term" value="C:nucleus"/>
    <property type="evidence" value="ECO:0007669"/>
    <property type="project" value="TreeGrafter"/>
</dbReference>
<evidence type="ECO:0000313" key="4">
    <source>
        <dbReference type="EMBL" id="KZL71195.1"/>
    </source>
</evidence>
<evidence type="ECO:0000259" key="3">
    <source>
        <dbReference type="PROSITE" id="PS50048"/>
    </source>
</evidence>
<organism evidence="4 5">
    <name type="scientific">Colletotrichum tofieldiae</name>
    <dbReference type="NCBI Taxonomy" id="708197"/>
    <lineage>
        <taxon>Eukaryota</taxon>
        <taxon>Fungi</taxon>
        <taxon>Dikarya</taxon>
        <taxon>Ascomycota</taxon>
        <taxon>Pezizomycotina</taxon>
        <taxon>Sordariomycetes</taxon>
        <taxon>Hypocreomycetidae</taxon>
        <taxon>Glomerellales</taxon>
        <taxon>Glomerellaceae</taxon>
        <taxon>Colletotrichum</taxon>
        <taxon>Colletotrichum spaethianum species complex</taxon>
    </lineage>
</organism>
<sequence>MSRTRSGCLTCKRRHRKCDETRPDCLQCLGQGIECGGYQTILRWGSGIASRGRFAGAPAPVDATDPPTPPKRKRIPGPYKRVGESESPCASEYKSPSSFLPSPKNELNASIVAHPGFSEMSLRPAHQNGPGAEPSPTETSLPGRTDQDRRLFKELYAGLFICTLNLFQSAPWSVHLELMTTVYGLSGDLQHAAIFANPEAAFPLELMALMDMPTFVRGRSALTLGIWKRFRLAQSFSSAGKKGGIESVSSLPRCLLDIFSTIQDESFETSFLAWPGYVGEVPEIHLWEAYRLAGILTGRRLRKIRTDNGSNEAIPVPAMASTDLLLGRLVAAVDALCDTRSRPEYAQFLTTNSLLYPYVAARLEVATLLRHPTWMATLCRVANICQPYGITANAQNITNMLDEAWNTQDDNYDIDQQAQRRNVEIALF</sequence>
<dbReference type="InterPro" id="IPR036864">
    <property type="entry name" value="Zn2-C6_fun-type_DNA-bd_sf"/>
</dbReference>
<dbReference type="PROSITE" id="PS50048">
    <property type="entry name" value="ZN2_CY6_FUNGAL_2"/>
    <property type="match status" value="1"/>
</dbReference>
<accession>A0A166STV0</accession>
<dbReference type="Proteomes" id="UP000076552">
    <property type="component" value="Unassembled WGS sequence"/>
</dbReference>
<dbReference type="PANTHER" id="PTHR37534:SF15">
    <property type="entry name" value="ZN(II)2CYS6 TRANSCRIPTION FACTOR (EUROFUNG)"/>
    <property type="match status" value="1"/>
</dbReference>
<feature type="region of interest" description="Disordered" evidence="2">
    <location>
        <begin position="120"/>
        <end position="145"/>
    </location>
</feature>
<evidence type="ECO:0000256" key="2">
    <source>
        <dbReference type="SAM" id="MobiDB-lite"/>
    </source>
</evidence>
<reference evidence="4 5" key="1">
    <citation type="submission" date="2015-06" db="EMBL/GenBank/DDBJ databases">
        <title>Survival trade-offs in plant roots during colonization by closely related pathogenic and mutualistic fungi.</title>
        <authorList>
            <person name="Hacquard S."/>
            <person name="Kracher B."/>
            <person name="Hiruma K."/>
            <person name="Weinman A."/>
            <person name="Muench P."/>
            <person name="Garrido Oter R."/>
            <person name="Ver Loren van Themaat E."/>
            <person name="Dallerey J.-F."/>
            <person name="Damm U."/>
            <person name="Henrissat B."/>
            <person name="Lespinet O."/>
            <person name="Thon M."/>
            <person name="Kemen E."/>
            <person name="McHardy A.C."/>
            <person name="Schulze-Lefert P."/>
            <person name="O'Connell R.J."/>
        </authorList>
    </citation>
    <scope>NUCLEOTIDE SEQUENCE [LARGE SCALE GENOMIC DNA]</scope>
    <source>
        <strain evidence="4 5">0861</strain>
    </source>
</reference>
<dbReference type="InterPro" id="IPR001138">
    <property type="entry name" value="Zn2Cys6_DnaBD"/>
</dbReference>
<dbReference type="PANTHER" id="PTHR37534">
    <property type="entry name" value="TRANSCRIPTIONAL ACTIVATOR PROTEIN UGA3"/>
    <property type="match status" value="1"/>
</dbReference>
<feature type="region of interest" description="Disordered" evidence="2">
    <location>
        <begin position="55"/>
        <end position="105"/>
    </location>
</feature>
<dbReference type="GO" id="GO:0000976">
    <property type="term" value="F:transcription cis-regulatory region binding"/>
    <property type="evidence" value="ECO:0007669"/>
    <property type="project" value="TreeGrafter"/>
</dbReference>
<feature type="domain" description="Zn(2)-C6 fungal-type" evidence="3">
    <location>
        <begin position="7"/>
        <end position="35"/>
    </location>
</feature>
<name>A0A166STV0_9PEZI</name>
<evidence type="ECO:0000313" key="5">
    <source>
        <dbReference type="Proteomes" id="UP000076552"/>
    </source>
</evidence>
<dbReference type="PROSITE" id="PS00463">
    <property type="entry name" value="ZN2_CY6_FUNGAL_1"/>
    <property type="match status" value="1"/>
</dbReference>
<keyword evidence="1" id="KW-0539">Nucleus</keyword>